<name>A0ABU0G548_9HYPH</name>
<keyword evidence="2" id="KW-1185">Reference proteome</keyword>
<dbReference type="EMBL" id="JAUSUW010000003">
    <property type="protein sequence ID" value="MDQ0420465.1"/>
    <property type="molecule type" value="Genomic_DNA"/>
</dbReference>
<accession>A0ABU0G548</accession>
<reference evidence="1 2" key="1">
    <citation type="submission" date="2023-07" db="EMBL/GenBank/DDBJ databases">
        <title>Genomic Encyclopedia of Type Strains, Phase IV (KMG-IV): sequencing the most valuable type-strain genomes for metagenomic binning, comparative biology and taxonomic classification.</title>
        <authorList>
            <person name="Goeker M."/>
        </authorList>
    </citation>
    <scope>NUCLEOTIDE SEQUENCE [LARGE SCALE GENOMIC DNA]</scope>
    <source>
        <strain evidence="1 2">DSM 1111</strain>
    </source>
</reference>
<sequence>MHELSVSQGRPRLGCLDGTFSPSRRHIRSTRLTFTIQPAWCIIAVISKAAILDGERRDVGGQCRFVIWYLCDFALCGTMLAENPACPSFGHTKFCSDMVNTGTAAGGA</sequence>
<evidence type="ECO:0000313" key="1">
    <source>
        <dbReference type="EMBL" id="MDQ0420465.1"/>
    </source>
</evidence>
<evidence type="ECO:0000313" key="2">
    <source>
        <dbReference type="Proteomes" id="UP001238496"/>
    </source>
</evidence>
<organism evidence="1 2">
    <name type="scientific">Peteryoungia aggregata LMG 23059</name>
    <dbReference type="NCBI Taxonomy" id="1368425"/>
    <lineage>
        <taxon>Bacteria</taxon>
        <taxon>Pseudomonadati</taxon>
        <taxon>Pseudomonadota</taxon>
        <taxon>Alphaproteobacteria</taxon>
        <taxon>Hyphomicrobiales</taxon>
        <taxon>Rhizobiaceae</taxon>
        <taxon>Peteryoungia</taxon>
    </lineage>
</organism>
<protein>
    <submittedName>
        <fullName evidence="1">Uncharacterized protein</fullName>
    </submittedName>
</protein>
<dbReference type="Proteomes" id="UP001238496">
    <property type="component" value="Unassembled WGS sequence"/>
</dbReference>
<dbReference type="RefSeq" id="WP_370873034.1">
    <property type="nucleotide sequence ID" value="NZ_JAUSUW010000003.1"/>
</dbReference>
<gene>
    <name evidence="1" type="ORF">J2045_001484</name>
</gene>
<proteinExistence type="predicted"/>
<comment type="caution">
    <text evidence="1">The sequence shown here is derived from an EMBL/GenBank/DDBJ whole genome shotgun (WGS) entry which is preliminary data.</text>
</comment>